<keyword evidence="2" id="KW-0539">Nucleus</keyword>
<dbReference type="PANTHER" id="PTHR13900">
    <property type="entry name" value="TRANSCRIPTION INITIATION FACTOR TFIID"/>
    <property type="match status" value="1"/>
</dbReference>
<dbReference type="GO" id="GO:0016251">
    <property type="term" value="F:RNA polymerase II general transcription initiation factor activity"/>
    <property type="evidence" value="ECO:0007669"/>
    <property type="project" value="InterPro"/>
</dbReference>
<evidence type="ECO:0000313" key="6">
    <source>
        <dbReference type="Proteomes" id="UP000027361"/>
    </source>
</evidence>
<dbReference type="PANTHER" id="PTHR13900:SF0">
    <property type="entry name" value="TRANSCRIPTION INITIATION FACTOR TFIID SUBUNIT 1"/>
    <property type="match status" value="1"/>
</dbReference>
<proteinExistence type="predicted"/>
<dbReference type="AlphaFoldDB" id="A0A066WQL1"/>
<dbReference type="RefSeq" id="XP_013246143.1">
    <property type="nucleotide sequence ID" value="XM_013390689.1"/>
</dbReference>
<organism evidence="5 6">
    <name type="scientific">Tilletiaria anomala (strain ATCC 24038 / CBS 436.72 / UBC 951)</name>
    <dbReference type="NCBI Taxonomy" id="1037660"/>
    <lineage>
        <taxon>Eukaryota</taxon>
        <taxon>Fungi</taxon>
        <taxon>Dikarya</taxon>
        <taxon>Basidiomycota</taxon>
        <taxon>Ustilaginomycotina</taxon>
        <taxon>Exobasidiomycetes</taxon>
        <taxon>Georgefischeriales</taxon>
        <taxon>Tilletiariaceae</taxon>
        <taxon>Tilletiaria</taxon>
    </lineage>
</organism>
<evidence type="ECO:0000313" key="5">
    <source>
        <dbReference type="EMBL" id="KDN53304.1"/>
    </source>
</evidence>
<dbReference type="STRING" id="1037660.A0A066WQL1"/>
<evidence type="ECO:0000259" key="4">
    <source>
        <dbReference type="Pfam" id="PF12157"/>
    </source>
</evidence>
<sequence length="996" mass="110478">MADESDAGDEQGVSADLFGLELGRLLKDLGEDFSHEQLSQIGGKIQGTQAALGKLQSDQIYNDNFEDEDEDNADFGADAAKSAEELLGADNHIKKADHYYQMGLSLMPALASQVSPAEELRRLLPTFESRAILNFTDVFSGPPPTKRRRLGQFKSQFLSRSEAAPLSVRASVRVRVPLHRFQQIDRSPAAHLSTIDSCLKDPSLAVEDWETFAASLHAGGPIGGGDMQYERSSATLESWEGAIRWKEDTPLPAVALVFDPNDPEMIFEEQVITPIGPSAPQLSTQGLSSRAARAAASLNPLNLSNDRFYEVPREHRHKVRQTLGQLVVQHAGPAIKLQLPFYKTRLAKSEVKSFHRPAMQFPVNIPINFGRVHSSRKKREDRGKVKKGKDASEILRSTRDLTLRDANPFVLYEYSEEFPLVLSNLGMGHVLVNYYRKKNAKDENIPKSEVGEPFVLDVSDESPFMGFGQVEAGQIQPTLYNNLVRAPLFKQKARAGDFLLIRHTTKNNVSYLLREIPHVFTVGQLFPAVQVPGPHARLATNMIKTRLQMIAHKLVQRSKGERIKIHRLMRYFPDQNELQMRQRLKEFMEYNRRAGDPDQGYWKLKANVVAPDEAEFLKQLPPEHMVLCESMQAGQQRLVDAGFNKSAEDGDDEDEGDNEIEQSLAPWAASKNFLSGSEKKARLALHGEGDPSGRGDAFSFIRVSMKEVFVAAGEGAEERKAAAEAEAMSKSGHKYNVAEQELIYKSEITRIWRQQLQSLSSPNPPRIHSQDLVPLQRAIKTYVAEAEAAKAAQTLEEHEEAYAGAKDDANKVLRIRRQREGKWYTEVVRDRGVIDAYMRHRHALQDAQTETEALVPTGDADLDAARRKRLAAEIGQLQKNQDRRLQRKQAKAAAEGTLSPFPKLHKASTKRVCGRCGQVGHMSTNTSCPLFGQSPTGTGTPTSLASGQASHSMNVGMSSTLIPGMHGPSAASPPADAPTGSMQNVAPPKLKLKLKR</sequence>
<comment type="caution">
    <text evidence="5">The sequence shown here is derived from an EMBL/GenBank/DDBJ whole genome shotgun (WGS) entry which is preliminary data.</text>
</comment>
<dbReference type="Proteomes" id="UP000027361">
    <property type="component" value="Unassembled WGS sequence"/>
</dbReference>
<dbReference type="EMBL" id="JMSN01000003">
    <property type="protein sequence ID" value="KDN53304.1"/>
    <property type="molecule type" value="Genomic_DNA"/>
</dbReference>
<dbReference type="GO" id="GO:0051123">
    <property type="term" value="P:RNA polymerase II preinitiation complex assembly"/>
    <property type="evidence" value="ECO:0007669"/>
    <property type="project" value="TreeGrafter"/>
</dbReference>
<reference evidence="5 6" key="1">
    <citation type="submission" date="2014-05" db="EMBL/GenBank/DDBJ databases">
        <title>Draft genome sequence of a rare smut relative, Tilletiaria anomala UBC 951.</title>
        <authorList>
            <consortium name="DOE Joint Genome Institute"/>
            <person name="Toome M."/>
            <person name="Kuo A."/>
            <person name="Henrissat B."/>
            <person name="Lipzen A."/>
            <person name="Tritt A."/>
            <person name="Yoshinaga Y."/>
            <person name="Zane M."/>
            <person name="Barry K."/>
            <person name="Grigoriev I.V."/>
            <person name="Spatafora J.W."/>
            <person name="Aimea M.C."/>
        </authorList>
    </citation>
    <scope>NUCLEOTIDE SEQUENCE [LARGE SCALE GENOMIC DNA]</scope>
    <source>
        <strain evidence="5 6">UBC 951</strain>
    </source>
</reference>
<dbReference type="InterPro" id="IPR022591">
    <property type="entry name" value="TAF1_HAT_dom"/>
</dbReference>
<feature type="compositionally biased region" description="Low complexity" evidence="3">
    <location>
        <begin position="968"/>
        <end position="978"/>
    </location>
</feature>
<evidence type="ECO:0000256" key="2">
    <source>
        <dbReference type="ARBA" id="ARBA00023242"/>
    </source>
</evidence>
<dbReference type="GO" id="GO:0004402">
    <property type="term" value="F:histone acetyltransferase activity"/>
    <property type="evidence" value="ECO:0007669"/>
    <property type="project" value="InterPro"/>
</dbReference>
<accession>A0A066WQL1</accession>
<dbReference type="InterPro" id="IPR040240">
    <property type="entry name" value="TAF1"/>
</dbReference>
<comment type="subcellular location">
    <subcellularLocation>
        <location evidence="1">Nucleus</location>
    </subcellularLocation>
</comment>
<dbReference type="InParanoid" id="A0A066WQL1"/>
<evidence type="ECO:0000256" key="1">
    <source>
        <dbReference type="ARBA" id="ARBA00004123"/>
    </source>
</evidence>
<dbReference type="GO" id="GO:0017025">
    <property type="term" value="F:TBP-class protein binding"/>
    <property type="evidence" value="ECO:0007669"/>
    <property type="project" value="InterPro"/>
</dbReference>
<dbReference type="OMA" id="KEFMKYQ"/>
<dbReference type="GO" id="GO:0005669">
    <property type="term" value="C:transcription factor TFIID complex"/>
    <property type="evidence" value="ECO:0007669"/>
    <property type="project" value="InterPro"/>
</dbReference>
<evidence type="ECO:0000256" key="3">
    <source>
        <dbReference type="SAM" id="MobiDB-lite"/>
    </source>
</evidence>
<protein>
    <recommendedName>
        <fullName evidence="4">Transcription initiation factor TFIID subunit 1 histone acetyltransferase domain-containing protein</fullName>
    </recommendedName>
</protein>
<dbReference type="HOGENOM" id="CLU_000572_0_0_1"/>
<name>A0A066WQL1_TILAU</name>
<feature type="region of interest" description="Disordered" evidence="3">
    <location>
        <begin position="963"/>
        <end position="996"/>
    </location>
</feature>
<dbReference type="GeneID" id="25263092"/>
<dbReference type="Pfam" id="PF12157">
    <property type="entry name" value="DUF3591"/>
    <property type="match status" value="1"/>
</dbReference>
<gene>
    <name evidence="5" type="ORF">K437DRAFT_242361</name>
</gene>
<feature type="domain" description="Transcription initiation factor TFIID subunit 1 histone acetyltransferase" evidence="4">
    <location>
        <begin position="302"/>
        <end position="759"/>
    </location>
</feature>
<keyword evidence="6" id="KW-1185">Reference proteome</keyword>
<dbReference type="OrthoDB" id="5752at2759"/>
<dbReference type="FunCoup" id="A0A066WQL1">
    <property type="interactions" value="39"/>
</dbReference>